<dbReference type="Proteomes" id="UP001059597">
    <property type="component" value="Chromosome"/>
</dbReference>
<feature type="region of interest" description="Disordered" evidence="1">
    <location>
        <begin position="162"/>
        <end position="183"/>
    </location>
</feature>
<gene>
    <name evidence="2" type="ORF">HEK616_08480</name>
</gene>
<feature type="region of interest" description="Disordered" evidence="1">
    <location>
        <begin position="1"/>
        <end position="99"/>
    </location>
</feature>
<evidence type="ECO:0008006" key="4">
    <source>
        <dbReference type="Google" id="ProtNLM"/>
    </source>
</evidence>
<proteinExistence type="predicted"/>
<evidence type="ECO:0000256" key="1">
    <source>
        <dbReference type="SAM" id="MobiDB-lite"/>
    </source>
</evidence>
<feature type="compositionally biased region" description="Low complexity" evidence="1">
    <location>
        <begin position="68"/>
        <end position="89"/>
    </location>
</feature>
<sequence length="322" mass="33505">MSTSGEPSQPHGLPQPNPYGQVPAPPQNPVPAQQNPYAQPHPVPGQPDPAAGQPTPSQPPMQPPSQPPVGNYGYPPVGMGAPGAPTGPAGAPGGNGSGSGRGASGWLWAIGGAVAASAIWGSLLFATGGFSSEPSPDLAGYAYTDDLCAATSMTPFENAHYKTKANTGSSSKDANPQHSGARQKSMDTMWCNVALEQENASSATYSSTWLYTSATLHRTADPAPEFADNYRAYEKQETSIGYKVESVPGIGDEAYLVTRNDLGSDSGSYVILGVRDGWMTFQSTWSSYASSSSSGKQPTSDEIATMLKSSATETLKRLQNAR</sequence>
<dbReference type="RefSeq" id="WP_261951523.1">
    <property type="nucleotide sequence ID" value="NZ_AP026073.1"/>
</dbReference>
<feature type="compositionally biased region" description="Pro residues" evidence="1">
    <location>
        <begin position="56"/>
        <end position="67"/>
    </location>
</feature>
<feature type="compositionally biased region" description="Pro residues" evidence="1">
    <location>
        <begin position="13"/>
        <end position="29"/>
    </location>
</feature>
<organism evidence="2 3">
    <name type="scientific">Streptomyces nigrescens</name>
    <dbReference type="NCBI Taxonomy" id="1920"/>
    <lineage>
        <taxon>Bacteria</taxon>
        <taxon>Bacillati</taxon>
        <taxon>Actinomycetota</taxon>
        <taxon>Actinomycetes</taxon>
        <taxon>Kitasatosporales</taxon>
        <taxon>Streptomycetaceae</taxon>
        <taxon>Streptomyces</taxon>
    </lineage>
</organism>
<feature type="compositionally biased region" description="Gly residues" evidence="1">
    <location>
        <begin position="90"/>
        <end position="99"/>
    </location>
</feature>
<evidence type="ECO:0000313" key="3">
    <source>
        <dbReference type="Proteomes" id="UP001059597"/>
    </source>
</evidence>
<name>A0ABN6QRR2_STRNI</name>
<evidence type="ECO:0000313" key="2">
    <source>
        <dbReference type="EMBL" id="BDM67361.1"/>
    </source>
</evidence>
<dbReference type="EMBL" id="AP026073">
    <property type="protein sequence ID" value="BDM67361.1"/>
    <property type="molecule type" value="Genomic_DNA"/>
</dbReference>
<accession>A0ABN6QRR2</accession>
<keyword evidence="3" id="KW-1185">Reference proteome</keyword>
<reference evidence="2" key="1">
    <citation type="submission" date="2022-06" db="EMBL/GenBank/DDBJ databases">
        <title>Complete genome sequence of Streptomyces nigrescens HEK616.</title>
        <authorList>
            <person name="Asamizu S."/>
            <person name="Onaka H."/>
        </authorList>
    </citation>
    <scope>NUCLEOTIDE SEQUENCE</scope>
    <source>
        <strain evidence="2">HEK616</strain>
    </source>
</reference>
<protein>
    <recommendedName>
        <fullName evidence="4">DUF3558 domain-containing protein</fullName>
    </recommendedName>
</protein>
<feature type="compositionally biased region" description="Polar residues" evidence="1">
    <location>
        <begin position="164"/>
        <end position="182"/>
    </location>
</feature>